<gene>
    <name evidence="2" type="ORF">BN1080_00313</name>
</gene>
<feature type="domain" description="Tetratrico peptide repeat group 5" evidence="1">
    <location>
        <begin position="39"/>
        <end position="134"/>
    </location>
</feature>
<dbReference type="STRING" id="1499687.BN1080_00313"/>
<dbReference type="AlphaFoldDB" id="A0A098EGJ5"/>
<reference evidence="2 3" key="1">
    <citation type="submission" date="2014-09" db="EMBL/GenBank/DDBJ databases">
        <authorList>
            <person name="Urmite Genomes Urmite Genomes"/>
        </authorList>
    </citation>
    <scope>NUCLEOTIDE SEQUENCE [LARGE SCALE GENOMIC DNA]</scope>
    <source>
        <strain evidence="2 3">ES2</strain>
    </source>
</reference>
<accession>A0A098EGJ5</accession>
<dbReference type="SUPFAM" id="SSF48452">
    <property type="entry name" value="TPR-like"/>
    <property type="match status" value="1"/>
</dbReference>
<dbReference type="Gene3D" id="1.25.40.10">
    <property type="entry name" value="Tetratricopeptide repeat domain"/>
    <property type="match status" value="1"/>
</dbReference>
<sequence>MENSLNHALNLRREGKLFESHHILEEMISVDPENVLLRYEYAWSCDILAKDDEAISSYKLALKLGLPEPQAVNAYGQVGSLYRLQGCLEEAEHILMSGMSKVQDDSLLKIHYAFTQYDFGDSEEAMRWMVEALLSSTRKPEILLNQRAISYLGSNLDTQDIMGSLKGPFGDEIKASEKEKSLIEKVEGVLKVFEPTYFHGAWTFEFHRYDLHFADSDDQTRRAAFAAFSMMAGIWETGSATSFMPQHERKYTGGFRPDKPYFELNGYIAAFYSNYTALEQEFPVMTVYAVAALSAIDGRSKLGLEQDFPEMDPTLFQQFRKDILMPYRQVKKKLPPFEDFLYEIGWNSSYSRW</sequence>
<dbReference type="InterPro" id="IPR041656">
    <property type="entry name" value="TPR_5"/>
</dbReference>
<dbReference type="Pfam" id="PF12688">
    <property type="entry name" value="TPR_5"/>
    <property type="match status" value="1"/>
</dbReference>
<name>A0A098EGJ5_9BACL</name>
<evidence type="ECO:0000313" key="2">
    <source>
        <dbReference type="EMBL" id="CEG21403.1"/>
    </source>
</evidence>
<dbReference type="RefSeq" id="WP_052649868.1">
    <property type="nucleotide sequence ID" value="NZ_CCXS01000001.1"/>
</dbReference>
<organism evidence="2 3">
    <name type="scientific">Planococcus massiliensis</name>
    <dbReference type="NCBI Taxonomy" id="1499687"/>
    <lineage>
        <taxon>Bacteria</taxon>
        <taxon>Bacillati</taxon>
        <taxon>Bacillota</taxon>
        <taxon>Bacilli</taxon>
        <taxon>Bacillales</taxon>
        <taxon>Caryophanaceae</taxon>
        <taxon>Planococcus</taxon>
    </lineage>
</organism>
<protein>
    <submittedName>
        <fullName evidence="2">Tetratrico peptide repeat protein</fullName>
    </submittedName>
</protein>
<evidence type="ECO:0000259" key="1">
    <source>
        <dbReference type="Pfam" id="PF12688"/>
    </source>
</evidence>
<dbReference type="Proteomes" id="UP000043699">
    <property type="component" value="Unassembled WGS sequence"/>
</dbReference>
<dbReference type="EMBL" id="CCXS01000001">
    <property type="protein sequence ID" value="CEG21403.1"/>
    <property type="molecule type" value="Genomic_DNA"/>
</dbReference>
<keyword evidence="3" id="KW-1185">Reference proteome</keyword>
<proteinExistence type="predicted"/>
<evidence type="ECO:0000313" key="3">
    <source>
        <dbReference type="Proteomes" id="UP000043699"/>
    </source>
</evidence>
<dbReference type="InterPro" id="IPR011990">
    <property type="entry name" value="TPR-like_helical_dom_sf"/>
</dbReference>